<dbReference type="PROSITE" id="PS50968">
    <property type="entry name" value="BIOTINYL_LIPOYL"/>
    <property type="match status" value="1"/>
</dbReference>
<feature type="domain" description="Peripheral subunit-binding (PSBD)" evidence="7">
    <location>
        <begin position="152"/>
        <end position="189"/>
    </location>
</feature>
<dbReference type="Proteomes" id="UP000732378">
    <property type="component" value="Unassembled WGS sequence"/>
</dbReference>
<keyword evidence="4 8" id="KW-0808">Transferase</keyword>
<dbReference type="SUPFAM" id="SSF47005">
    <property type="entry name" value="Peripheral subunit-binding domain of 2-oxo acid dehydrogenase complex"/>
    <property type="match status" value="1"/>
</dbReference>
<dbReference type="PANTHER" id="PTHR23151">
    <property type="entry name" value="DIHYDROLIPOAMIDE ACETYL/SUCCINYL-TRANSFERASE-RELATED"/>
    <property type="match status" value="1"/>
</dbReference>
<dbReference type="GO" id="GO:0004742">
    <property type="term" value="F:dihydrolipoyllysine-residue acetyltransferase activity"/>
    <property type="evidence" value="ECO:0007669"/>
    <property type="project" value="UniProtKB-EC"/>
</dbReference>
<dbReference type="SUPFAM" id="SSF52777">
    <property type="entry name" value="CoA-dependent acyltransferases"/>
    <property type="match status" value="1"/>
</dbReference>
<dbReference type="PROSITE" id="PS00189">
    <property type="entry name" value="LIPOYL"/>
    <property type="match status" value="1"/>
</dbReference>
<evidence type="ECO:0000259" key="6">
    <source>
        <dbReference type="PROSITE" id="PS50968"/>
    </source>
</evidence>
<comment type="cofactor">
    <cofactor evidence="1 4">
        <name>(R)-lipoate</name>
        <dbReference type="ChEBI" id="CHEBI:83088"/>
    </cofactor>
</comment>
<dbReference type="InterPro" id="IPR001078">
    <property type="entry name" value="2-oxoacid_DH_actylTfrase"/>
</dbReference>
<evidence type="ECO:0000256" key="1">
    <source>
        <dbReference type="ARBA" id="ARBA00001938"/>
    </source>
</evidence>
<organism evidence="8 9">
    <name type="scientific">Nocardioides salarius</name>
    <dbReference type="NCBI Taxonomy" id="374513"/>
    <lineage>
        <taxon>Bacteria</taxon>
        <taxon>Bacillati</taxon>
        <taxon>Actinomycetota</taxon>
        <taxon>Actinomycetes</taxon>
        <taxon>Propionibacteriales</taxon>
        <taxon>Nocardioidaceae</taxon>
        <taxon>Nocardioides</taxon>
    </lineage>
</organism>
<dbReference type="EC" id="2.3.1.-" evidence="4"/>
<accession>A0ABS2MBC6</accession>
<dbReference type="EMBL" id="JAFBBZ010000001">
    <property type="protein sequence ID" value="MBM7508504.1"/>
    <property type="molecule type" value="Genomic_DNA"/>
</dbReference>
<dbReference type="Pfam" id="PF02817">
    <property type="entry name" value="E3_binding"/>
    <property type="match status" value="1"/>
</dbReference>
<keyword evidence="9" id="KW-1185">Reference proteome</keyword>
<comment type="caution">
    <text evidence="8">The sequence shown here is derived from an EMBL/GenBank/DDBJ whole genome shotgun (WGS) entry which is preliminary data.</text>
</comment>
<evidence type="ECO:0000256" key="3">
    <source>
        <dbReference type="ARBA" id="ARBA00022823"/>
    </source>
</evidence>
<dbReference type="PANTHER" id="PTHR23151:SF90">
    <property type="entry name" value="DIHYDROLIPOYLLYSINE-RESIDUE ACETYLTRANSFERASE COMPONENT OF PYRUVATE DEHYDROGENASE COMPLEX, MITOCHONDRIAL-RELATED"/>
    <property type="match status" value="1"/>
</dbReference>
<evidence type="ECO:0000313" key="8">
    <source>
        <dbReference type="EMBL" id="MBM7508504.1"/>
    </source>
</evidence>
<proteinExistence type="inferred from homology"/>
<name>A0ABS2MBC6_9ACTN</name>
<dbReference type="SUPFAM" id="SSF51230">
    <property type="entry name" value="Single hybrid motif"/>
    <property type="match status" value="1"/>
</dbReference>
<dbReference type="RefSeq" id="WP_193669600.1">
    <property type="nucleotide sequence ID" value="NZ_JACDTV010000009.1"/>
</dbReference>
<keyword evidence="4 8" id="KW-0012">Acyltransferase</keyword>
<comment type="similarity">
    <text evidence="2 4">Belongs to the 2-oxoacid dehydrogenase family.</text>
</comment>
<dbReference type="InterPro" id="IPR000089">
    <property type="entry name" value="Biotin_lipoyl"/>
</dbReference>
<dbReference type="Gene3D" id="2.40.50.100">
    <property type="match status" value="1"/>
</dbReference>
<dbReference type="InterPro" id="IPR004167">
    <property type="entry name" value="PSBD"/>
</dbReference>
<gene>
    <name evidence="8" type="ORF">JOE61_002318</name>
</gene>
<evidence type="ECO:0000256" key="4">
    <source>
        <dbReference type="RuleBase" id="RU003423"/>
    </source>
</evidence>
<evidence type="ECO:0000256" key="5">
    <source>
        <dbReference type="SAM" id="MobiDB-lite"/>
    </source>
</evidence>
<evidence type="ECO:0000259" key="7">
    <source>
        <dbReference type="PROSITE" id="PS51826"/>
    </source>
</evidence>
<feature type="region of interest" description="Disordered" evidence="5">
    <location>
        <begin position="191"/>
        <end position="246"/>
    </location>
</feature>
<dbReference type="CDD" id="cd06849">
    <property type="entry name" value="lipoyl_domain"/>
    <property type="match status" value="1"/>
</dbReference>
<sequence length="467" mass="48883">MAHVLRMPGVAANDTEAVLAEWIVQVGADFAGSDVLATVETDKAAVDIEADDAGVVLHTLVPPGAQVEIGSPIAVLGAPGEQVDDLDALLAELGVAEATDPVVPERRDVPTDPESGAPLAEPSAPAVEERAPTVVEEGAPAPVSKPNNGRIFASPLARKIAKDAGIPVEEIHGSGPRGRILRRDVDAAVAARADQPTTPLVEQRAPASVAETPTTPLVEQRAPASVAETPAPTKQPPPTTEAAYTDTPHSRMRRAVANRLQESKREAPHFYLRASLRVDKLIALRAELNDGATTRVSLNDLVVKAVAAAHERVPEMNVVWTAEATRAFSTSDIAVAVATDRGLLTPVVRDVGSLSVTALAARVADLAARAREGKLKQDELEGGSMSVTNLGMYGVEEFAAIINPPHAAILAVGAAREEAVVEDGQLVVGQVMRVTLSVDHRPVDGVVAAKWLAAFSDLVEHPLRILA</sequence>
<dbReference type="InterPro" id="IPR003016">
    <property type="entry name" value="2-oxoA_DH_lipoyl-BS"/>
</dbReference>
<evidence type="ECO:0000256" key="2">
    <source>
        <dbReference type="ARBA" id="ARBA00007317"/>
    </source>
</evidence>
<evidence type="ECO:0000313" key="9">
    <source>
        <dbReference type="Proteomes" id="UP000732378"/>
    </source>
</evidence>
<protein>
    <recommendedName>
        <fullName evidence="4">Dihydrolipoamide acetyltransferase component of pyruvate dehydrogenase complex</fullName>
        <ecNumber evidence="4">2.3.1.-</ecNumber>
    </recommendedName>
</protein>
<feature type="region of interest" description="Disordered" evidence="5">
    <location>
        <begin position="101"/>
        <end position="147"/>
    </location>
</feature>
<keyword evidence="3 4" id="KW-0450">Lipoyl</keyword>
<dbReference type="Pfam" id="PF00364">
    <property type="entry name" value="Biotin_lipoyl"/>
    <property type="match status" value="1"/>
</dbReference>
<keyword evidence="8" id="KW-0670">Pyruvate</keyword>
<dbReference type="Pfam" id="PF00198">
    <property type="entry name" value="2-oxoacid_dh"/>
    <property type="match status" value="1"/>
</dbReference>
<reference evidence="8 9" key="1">
    <citation type="submission" date="2021-01" db="EMBL/GenBank/DDBJ databases">
        <title>Sequencing the genomes of 1000 actinobacteria strains.</title>
        <authorList>
            <person name="Klenk H.-P."/>
        </authorList>
    </citation>
    <scope>NUCLEOTIDE SEQUENCE [LARGE SCALE GENOMIC DNA]</scope>
    <source>
        <strain evidence="8 9">DSM 18239</strain>
    </source>
</reference>
<dbReference type="InterPro" id="IPR045257">
    <property type="entry name" value="E2/Pdx1"/>
</dbReference>
<dbReference type="InterPro" id="IPR036625">
    <property type="entry name" value="E3-bd_dom_sf"/>
</dbReference>
<feature type="domain" description="Lipoyl-binding" evidence="6">
    <location>
        <begin position="2"/>
        <end position="77"/>
    </location>
</feature>
<dbReference type="InterPro" id="IPR011053">
    <property type="entry name" value="Single_hybrid_motif"/>
</dbReference>
<dbReference type="InterPro" id="IPR023213">
    <property type="entry name" value="CAT-like_dom_sf"/>
</dbReference>
<dbReference type="Gene3D" id="3.30.559.10">
    <property type="entry name" value="Chloramphenicol acetyltransferase-like domain"/>
    <property type="match status" value="1"/>
</dbReference>
<dbReference type="PROSITE" id="PS51826">
    <property type="entry name" value="PSBD"/>
    <property type="match status" value="1"/>
</dbReference>
<dbReference type="Gene3D" id="4.10.320.10">
    <property type="entry name" value="E3-binding domain"/>
    <property type="match status" value="1"/>
</dbReference>